<keyword evidence="2" id="KW-0597">Phosphoprotein</keyword>
<feature type="transmembrane region" description="Helical" evidence="10">
    <location>
        <begin position="697"/>
        <end position="716"/>
    </location>
</feature>
<keyword evidence="5" id="KW-0067">ATP-binding</keyword>
<dbReference type="PANTHER" id="PTHR42861">
    <property type="entry name" value="CALCIUM-TRANSPORTING ATPASE"/>
    <property type="match status" value="1"/>
</dbReference>
<dbReference type="Gene3D" id="3.40.50.1000">
    <property type="entry name" value="HAD superfamily/HAD-like"/>
    <property type="match status" value="1"/>
</dbReference>
<dbReference type="InterPro" id="IPR004014">
    <property type="entry name" value="ATPase_P-typ_cation-transptr_N"/>
</dbReference>
<protein>
    <submittedName>
        <fullName evidence="12">HAD-IC family P-type ATPase</fullName>
    </submittedName>
</protein>
<dbReference type="InterPro" id="IPR001757">
    <property type="entry name" value="P_typ_ATPase"/>
</dbReference>
<dbReference type="Proteomes" id="UP000481421">
    <property type="component" value="Unassembled WGS sequence"/>
</dbReference>
<sequence>MQITNAHARPAHSCLTDLDSHDTGLTDAEAAARLERHGPNRLPQTRARGPLLRFAAQFHNVLIYVLLAATAVTAALQHWVDTGVILAVVLANAIIGFIQEGKAEAAMAAIRTMLAPRAAVLRDGQRKTVEGAALVPGDIVLLEAGDKVPADLRVLHARGLAAQEAILTGESVPVEKGSTPVAQDAPLGDRRSMLWSGTLVTQGTARGLVVATGPDTEIGRIGGLLAGVEQLTTPLVAQMDHFARWLSLLIVLAAGLLLLWGSVVGGQPFAELFMSVVAIAVAAIPEGLPAVMTITLAIGVQAMARRNAIVRRLPAIEAIGSVSVICTDKTGTLTRNEMLVAAVETPHGSFSVTGEGYSPQGSITPTGDLTRIAAAAALCNDAALLEKAGGWTVEGDPMEGALLAFAGKVSQNLGAPRLDAIPFDSRHRFMATLTQGAGGPVTHVKGAPERVLGMCAGLDQTDWQQRADRMARRGLRVLALAERAEAGAQIDARTLDGSLTFLGLVGLIDPPRPEAIAAVAECRAAGIAVKMITGDHAGTAAAIAAQIGLARPDRVLTGADLDKLDDAQLAREVANVDVFARTSPEDKLRLVTALQANGLSVAMTGDGVNDAPALKRADAGIAMGLKGSEAAKEAADLVLADDNFASIAAAVREGRTVYDNLRKVISWTLPTNAGEALVIVVALMAGMALPVTAVQILWVNLITAITLGLALAFEPTEAGTMTRPPRRRDAPVLSGALVWYVLFVGFLFVVAIFGMFSYALSRGYPLALAQTMAMNTLVVLEIFNLFFVRNMHGTSLTWQALRGTRVVWGVVIAVTAAQCAVTYVPVLQGVLGTQAVPFTDGLLIVGVGVAFFAIVEIEKQIRLGLRARR</sequence>
<feature type="transmembrane region" description="Helical" evidence="10">
    <location>
        <begin position="838"/>
        <end position="857"/>
    </location>
</feature>
<dbReference type="Gene3D" id="3.40.1110.10">
    <property type="entry name" value="Calcium-transporting ATPase, cytoplasmic domain N"/>
    <property type="match status" value="1"/>
</dbReference>
<dbReference type="SFLD" id="SFLDS00003">
    <property type="entry name" value="Haloacid_Dehalogenase"/>
    <property type="match status" value="1"/>
</dbReference>
<dbReference type="InterPro" id="IPR023298">
    <property type="entry name" value="ATPase_P-typ_TM_dom_sf"/>
</dbReference>
<dbReference type="PROSITE" id="PS00154">
    <property type="entry name" value="ATPASE_E1_E2"/>
    <property type="match status" value="1"/>
</dbReference>
<dbReference type="InterPro" id="IPR023214">
    <property type="entry name" value="HAD_sf"/>
</dbReference>
<feature type="transmembrane region" description="Helical" evidence="10">
    <location>
        <begin position="245"/>
        <end position="266"/>
    </location>
</feature>
<evidence type="ECO:0000256" key="4">
    <source>
        <dbReference type="ARBA" id="ARBA00022741"/>
    </source>
</evidence>
<dbReference type="PRINTS" id="PR00120">
    <property type="entry name" value="HATPASE"/>
</dbReference>
<dbReference type="SFLD" id="SFLDF00027">
    <property type="entry name" value="p-type_atpase"/>
    <property type="match status" value="1"/>
</dbReference>
<dbReference type="PRINTS" id="PR00119">
    <property type="entry name" value="CATATPASE"/>
</dbReference>
<keyword evidence="7" id="KW-1278">Translocase</keyword>
<feature type="domain" description="Cation-transporting P-type ATPase N-terminal" evidence="11">
    <location>
        <begin position="5"/>
        <end position="78"/>
    </location>
</feature>
<feature type="transmembrane region" description="Helical" evidence="10">
    <location>
        <begin position="51"/>
        <end position="72"/>
    </location>
</feature>
<dbReference type="InterPro" id="IPR044492">
    <property type="entry name" value="P_typ_ATPase_HD_dom"/>
</dbReference>
<keyword evidence="3 10" id="KW-0812">Transmembrane</keyword>
<accession>A0A6B3RI22</accession>
<reference evidence="12 13" key="1">
    <citation type="submission" date="2020-02" db="EMBL/GenBank/DDBJ databases">
        <title>Rhodobacter algicola sp. nov., isolated from microalga culture.</title>
        <authorList>
            <person name="Park C.-Y."/>
        </authorList>
    </citation>
    <scope>NUCLEOTIDE SEQUENCE [LARGE SCALE GENOMIC DNA]</scope>
    <source>
        <strain evidence="12 13">ETT8</strain>
    </source>
</reference>
<feature type="transmembrane region" description="Helical" evidence="10">
    <location>
        <begin position="78"/>
        <end position="98"/>
    </location>
</feature>
<keyword evidence="13" id="KW-1185">Reference proteome</keyword>
<comment type="caution">
    <text evidence="12">The sequence shown here is derived from an EMBL/GenBank/DDBJ whole genome shotgun (WGS) entry which is preliminary data.</text>
</comment>
<dbReference type="AlphaFoldDB" id="A0A6B3RI22"/>
<evidence type="ECO:0000256" key="2">
    <source>
        <dbReference type="ARBA" id="ARBA00022553"/>
    </source>
</evidence>
<dbReference type="Pfam" id="PF08282">
    <property type="entry name" value="Hydrolase_3"/>
    <property type="match status" value="1"/>
</dbReference>
<evidence type="ECO:0000256" key="8">
    <source>
        <dbReference type="ARBA" id="ARBA00022989"/>
    </source>
</evidence>
<dbReference type="GO" id="GO:0005524">
    <property type="term" value="F:ATP binding"/>
    <property type="evidence" value="ECO:0007669"/>
    <property type="project" value="UniProtKB-KW"/>
</dbReference>
<dbReference type="InterPro" id="IPR023299">
    <property type="entry name" value="ATPase_P-typ_cyto_dom_N"/>
</dbReference>
<gene>
    <name evidence="12" type="ORF">G3572_05670</name>
</gene>
<evidence type="ECO:0000256" key="10">
    <source>
        <dbReference type="SAM" id="Phobius"/>
    </source>
</evidence>
<evidence type="ECO:0000256" key="5">
    <source>
        <dbReference type="ARBA" id="ARBA00022840"/>
    </source>
</evidence>
<feature type="transmembrane region" description="Helical" evidence="10">
    <location>
        <begin position="806"/>
        <end position="826"/>
    </location>
</feature>
<keyword evidence="8 10" id="KW-1133">Transmembrane helix</keyword>
<dbReference type="InterPro" id="IPR059000">
    <property type="entry name" value="ATPase_P-type_domA"/>
</dbReference>
<dbReference type="SUPFAM" id="SSF81665">
    <property type="entry name" value="Calcium ATPase, transmembrane domain M"/>
    <property type="match status" value="1"/>
</dbReference>
<dbReference type="RefSeq" id="WP_164609651.1">
    <property type="nucleotide sequence ID" value="NZ_JAAIKE010000001.1"/>
</dbReference>
<comment type="subcellular location">
    <subcellularLocation>
        <location evidence="1">Endomembrane system</location>
        <topology evidence="1">Multi-pass membrane protein</topology>
    </subcellularLocation>
</comment>
<feature type="transmembrane region" description="Helical" evidence="10">
    <location>
        <begin position="672"/>
        <end position="691"/>
    </location>
</feature>
<evidence type="ECO:0000256" key="6">
    <source>
        <dbReference type="ARBA" id="ARBA00022842"/>
    </source>
</evidence>
<dbReference type="Pfam" id="PF00690">
    <property type="entry name" value="Cation_ATPase_N"/>
    <property type="match status" value="1"/>
</dbReference>
<dbReference type="GO" id="GO:0016020">
    <property type="term" value="C:membrane"/>
    <property type="evidence" value="ECO:0007669"/>
    <property type="project" value="InterPro"/>
</dbReference>
<dbReference type="Pfam" id="PF00122">
    <property type="entry name" value="E1-E2_ATPase"/>
    <property type="match status" value="1"/>
</dbReference>
<name>A0A6B3RI22_9RHOB</name>
<dbReference type="InterPro" id="IPR008250">
    <property type="entry name" value="ATPase_P-typ_transduc_dom_A_sf"/>
</dbReference>
<evidence type="ECO:0000256" key="9">
    <source>
        <dbReference type="ARBA" id="ARBA00023136"/>
    </source>
</evidence>
<dbReference type="Gene3D" id="1.20.1110.10">
    <property type="entry name" value="Calcium-transporting ATPase, transmembrane domain"/>
    <property type="match status" value="1"/>
</dbReference>
<dbReference type="Pfam" id="PF13246">
    <property type="entry name" value="Cation_ATPase"/>
    <property type="match status" value="1"/>
</dbReference>
<dbReference type="Pfam" id="PF00689">
    <property type="entry name" value="Cation_ATPase_C"/>
    <property type="match status" value="1"/>
</dbReference>
<dbReference type="SUPFAM" id="SSF81653">
    <property type="entry name" value="Calcium ATPase, transduction domain A"/>
    <property type="match status" value="1"/>
</dbReference>
<evidence type="ECO:0000259" key="11">
    <source>
        <dbReference type="SMART" id="SM00831"/>
    </source>
</evidence>
<evidence type="ECO:0000313" key="12">
    <source>
        <dbReference type="EMBL" id="NEX45684.1"/>
    </source>
</evidence>
<dbReference type="InterPro" id="IPR006068">
    <property type="entry name" value="ATPase_P-typ_cation-transptr_C"/>
</dbReference>
<keyword evidence="6" id="KW-0460">Magnesium</keyword>
<evidence type="ECO:0000256" key="7">
    <source>
        <dbReference type="ARBA" id="ARBA00022967"/>
    </source>
</evidence>
<dbReference type="Gene3D" id="2.70.150.10">
    <property type="entry name" value="Calcium-transporting ATPase, cytoplasmic transduction domain A"/>
    <property type="match status" value="1"/>
</dbReference>
<keyword evidence="9 10" id="KW-0472">Membrane</keyword>
<dbReference type="InterPro" id="IPR018303">
    <property type="entry name" value="ATPase_P-typ_P_site"/>
</dbReference>
<organism evidence="12 13">
    <name type="scientific">Pseudotabrizicola algicola</name>
    <dbReference type="NCBI Taxonomy" id="2709381"/>
    <lineage>
        <taxon>Bacteria</taxon>
        <taxon>Pseudomonadati</taxon>
        <taxon>Pseudomonadota</taxon>
        <taxon>Alphaproteobacteria</taxon>
        <taxon>Rhodobacterales</taxon>
        <taxon>Paracoccaceae</taxon>
        <taxon>Pseudotabrizicola</taxon>
    </lineage>
</organism>
<evidence type="ECO:0000313" key="13">
    <source>
        <dbReference type="Proteomes" id="UP000481421"/>
    </source>
</evidence>
<dbReference type="NCBIfam" id="TIGR01494">
    <property type="entry name" value="ATPase_P-type"/>
    <property type="match status" value="3"/>
</dbReference>
<dbReference type="SFLD" id="SFLDG00002">
    <property type="entry name" value="C1.7:_P-type_atpase_like"/>
    <property type="match status" value="1"/>
</dbReference>
<dbReference type="FunFam" id="2.70.150.10:FF:000160">
    <property type="entry name" value="Sarcoplasmic/endoplasmic reticulum calcium ATPase 1"/>
    <property type="match status" value="1"/>
</dbReference>
<dbReference type="GO" id="GO:0016887">
    <property type="term" value="F:ATP hydrolysis activity"/>
    <property type="evidence" value="ECO:0007669"/>
    <property type="project" value="InterPro"/>
</dbReference>
<dbReference type="GO" id="GO:0012505">
    <property type="term" value="C:endomembrane system"/>
    <property type="evidence" value="ECO:0007669"/>
    <property type="project" value="UniProtKB-SubCell"/>
</dbReference>
<dbReference type="SUPFAM" id="SSF81660">
    <property type="entry name" value="Metal cation-transporting ATPase, ATP-binding domain N"/>
    <property type="match status" value="1"/>
</dbReference>
<dbReference type="SMART" id="SM00831">
    <property type="entry name" value="Cation_ATPase_N"/>
    <property type="match status" value="1"/>
</dbReference>
<feature type="transmembrane region" description="Helical" evidence="10">
    <location>
        <begin position="737"/>
        <end position="760"/>
    </location>
</feature>
<feature type="transmembrane region" description="Helical" evidence="10">
    <location>
        <begin position="272"/>
        <end position="298"/>
    </location>
</feature>
<evidence type="ECO:0000256" key="1">
    <source>
        <dbReference type="ARBA" id="ARBA00004127"/>
    </source>
</evidence>
<keyword evidence="4" id="KW-0547">Nucleotide-binding</keyword>
<feature type="transmembrane region" description="Helical" evidence="10">
    <location>
        <begin position="766"/>
        <end position="786"/>
    </location>
</feature>
<evidence type="ECO:0000256" key="3">
    <source>
        <dbReference type="ARBA" id="ARBA00022692"/>
    </source>
</evidence>
<dbReference type="GO" id="GO:0015662">
    <property type="term" value="F:P-type ion transporter activity"/>
    <property type="evidence" value="ECO:0007669"/>
    <property type="project" value="UniProtKB-ARBA"/>
</dbReference>
<dbReference type="EMBL" id="JAAIKE010000001">
    <property type="protein sequence ID" value="NEX45684.1"/>
    <property type="molecule type" value="Genomic_DNA"/>
</dbReference>
<dbReference type="SUPFAM" id="SSF56784">
    <property type="entry name" value="HAD-like"/>
    <property type="match status" value="1"/>
</dbReference>
<proteinExistence type="predicted"/>
<dbReference type="InterPro" id="IPR036412">
    <property type="entry name" value="HAD-like_sf"/>
</dbReference>